<reference evidence="8" key="1">
    <citation type="submission" date="2011-02" db="EMBL/GenBank/DDBJ databases">
        <title>The complete genome of Planctomyces brasiliensis DSM 5305.</title>
        <authorList>
            <person name="Lucas S."/>
            <person name="Copeland A."/>
            <person name="Lapidus A."/>
            <person name="Bruce D."/>
            <person name="Goodwin L."/>
            <person name="Pitluck S."/>
            <person name="Kyrpides N."/>
            <person name="Mavromatis K."/>
            <person name="Pagani I."/>
            <person name="Ivanova N."/>
            <person name="Ovchinnikova G."/>
            <person name="Lu M."/>
            <person name="Detter J.C."/>
            <person name="Han C."/>
            <person name="Land M."/>
            <person name="Hauser L."/>
            <person name="Markowitz V."/>
            <person name="Cheng J.-F."/>
            <person name="Hugenholtz P."/>
            <person name="Woyke T."/>
            <person name="Wu D."/>
            <person name="Tindall B."/>
            <person name="Pomrenke H.G."/>
            <person name="Brambilla E."/>
            <person name="Klenk H.-P."/>
            <person name="Eisen J.A."/>
        </authorList>
    </citation>
    <scope>NUCLEOTIDE SEQUENCE [LARGE SCALE GENOMIC DNA]</scope>
    <source>
        <strain evidence="8">ATCC 49424 / DSM 5305 / JCM 21570 / NBRC 103401 / IFAM 1448</strain>
    </source>
</reference>
<keyword evidence="3 6" id="KW-0067">ATP-binding</keyword>
<dbReference type="GO" id="GO:0140663">
    <property type="term" value="F:ATP-dependent FeS chaperone activity"/>
    <property type="evidence" value="ECO:0007669"/>
    <property type="project" value="InterPro"/>
</dbReference>
<dbReference type="eggNOG" id="COG0489">
    <property type="taxonomic scope" value="Bacteria"/>
</dbReference>
<dbReference type="InterPro" id="IPR044304">
    <property type="entry name" value="NUBPL-like"/>
</dbReference>
<dbReference type="AlphaFoldDB" id="F0SHP4"/>
<dbReference type="GO" id="GO:0051539">
    <property type="term" value="F:4 iron, 4 sulfur cluster binding"/>
    <property type="evidence" value="ECO:0007669"/>
    <property type="project" value="TreeGrafter"/>
</dbReference>
<evidence type="ECO:0000256" key="1">
    <source>
        <dbReference type="ARBA" id="ARBA00022723"/>
    </source>
</evidence>
<dbReference type="Gene3D" id="3.30.300.130">
    <property type="entry name" value="Fe-S cluster assembly (FSCA)"/>
    <property type="match status" value="1"/>
</dbReference>
<dbReference type="GO" id="GO:0016226">
    <property type="term" value="P:iron-sulfur cluster assembly"/>
    <property type="evidence" value="ECO:0007669"/>
    <property type="project" value="InterPro"/>
</dbReference>
<dbReference type="InterPro" id="IPR034904">
    <property type="entry name" value="FSCA_dom_sf"/>
</dbReference>
<keyword evidence="2 6" id="KW-0547">Nucleotide-binding</keyword>
<dbReference type="STRING" id="756272.Plabr_0859"/>
<dbReference type="InterPro" id="IPR000808">
    <property type="entry name" value="Mrp-like_CS"/>
</dbReference>
<proteinExistence type="inferred from homology"/>
<dbReference type="GO" id="GO:0046872">
    <property type="term" value="F:metal ion binding"/>
    <property type="evidence" value="ECO:0007669"/>
    <property type="project" value="UniProtKB-KW"/>
</dbReference>
<dbReference type="FunFam" id="3.40.50.300:FF:001119">
    <property type="entry name" value="Iron-sulfur cluster carrier protein"/>
    <property type="match status" value="1"/>
</dbReference>
<accession>F0SHP4</accession>
<comment type="subunit">
    <text evidence="6">Homodimer.</text>
</comment>
<evidence type="ECO:0000256" key="6">
    <source>
        <dbReference type="HAMAP-Rule" id="MF_02040"/>
    </source>
</evidence>
<keyword evidence="5 6" id="KW-0411">Iron-sulfur</keyword>
<dbReference type="OrthoDB" id="9809679at2"/>
<evidence type="ECO:0000256" key="5">
    <source>
        <dbReference type="ARBA" id="ARBA00023014"/>
    </source>
</evidence>
<keyword evidence="1 6" id="KW-0479">Metal-binding</keyword>
<dbReference type="Proteomes" id="UP000006860">
    <property type="component" value="Chromosome"/>
</dbReference>
<dbReference type="PANTHER" id="PTHR42961">
    <property type="entry name" value="IRON-SULFUR PROTEIN NUBPL"/>
    <property type="match status" value="1"/>
</dbReference>
<dbReference type="PROSITE" id="PS01215">
    <property type="entry name" value="MRP"/>
    <property type="match status" value="1"/>
</dbReference>
<dbReference type="SUPFAM" id="SSF52540">
    <property type="entry name" value="P-loop containing nucleoside triphosphate hydrolases"/>
    <property type="match status" value="1"/>
</dbReference>
<name>F0SHP4_RUBBR</name>
<evidence type="ECO:0000256" key="3">
    <source>
        <dbReference type="ARBA" id="ARBA00022840"/>
    </source>
</evidence>
<dbReference type="GO" id="GO:0005524">
    <property type="term" value="F:ATP binding"/>
    <property type="evidence" value="ECO:0007669"/>
    <property type="project" value="UniProtKB-UniRule"/>
</dbReference>
<dbReference type="Pfam" id="PF10609">
    <property type="entry name" value="ParA"/>
    <property type="match status" value="1"/>
</dbReference>
<sequence length="355" mass="38104">MTQATPEQLNDLKFPGLDRTLEGMNCVRSIETDDQGVCRVYVELPLHGYPHQDELTSAITERVRSVDSEVKDVEVKYTVEVKGPQSGGSVGLRVKNVIAVGSGKGGVGKSTVAASLAFGLQSLGASVGLLDADVYGPSIPHLIGAAGKPEVREHINPNGSVVQRIHPVKHDGMSVMSIGFIVPDKDAVIWRGPMLHKLLTQFISETEWGKLDYLIVDMPPGTGDVALTLSQLMSLAGAVVVCTPQKVALLDAVKAIGMYEKVNIPILGMVENMTGDLFGRGGAEETARERSIPFLGEVPSNPEIRIRGDESRLQTLLAEDNASRDALQNLAANVAMQCAREHFKRPAAPTLEILQ</sequence>
<dbReference type="PANTHER" id="PTHR42961:SF2">
    <property type="entry name" value="IRON-SULFUR PROTEIN NUBPL"/>
    <property type="match status" value="1"/>
</dbReference>
<dbReference type="GO" id="GO:0016887">
    <property type="term" value="F:ATP hydrolysis activity"/>
    <property type="evidence" value="ECO:0007669"/>
    <property type="project" value="UniProtKB-UniRule"/>
</dbReference>
<dbReference type="KEGG" id="pbs:Plabr_0859"/>
<dbReference type="InterPro" id="IPR027417">
    <property type="entry name" value="P-loop_NTPase"/>
</dbReference>
<dbReference type="InterPro" id="IPR033756">
    <property type="entry name" value="YlxH/NBP35"/>
</dbReference>
<keyword evidence="4 6" id="KW-0408">Iron</keyword>
<evidence type="ECO:0000256" key="2">
    <source>
        <dbReference type="ARBA" id="ARBA00022741"/>
    </source>
</evidence>
<dbReference type="SUPFAM" id="SSF117916">
    <property type="entry name" value="Fe-S cluster assembly (FSCA) domain-like"/>
    <property type="match status" value="1"/>
</dbReference>
<dbReference type="RefSeq" id="WP_013627222.1">
    <property type="nucleotide sequence ID" value="NC_015174.1"/>
</dbReference>
<comment type="function">
    <text evidence="6">Binds and transfers iron-sulfur (Fe-S) clusters to target apoproteins. Can hydrolyze ATP.</text>
</comment>
<organism evidence="7 8">
    <name type="scientific">Rubinisphaera brasiliensis (strain ATCC 49424 / DSM 5305 / JCM 21570 / IAM 15109 / NBRC 103401 / IFAM 1448)</name>
    <name type="common">Planctomyces brasiliensis</name>
    <dbReference type="NCBI Taxonomy" id="756272"/>
    <lineage>
        <taxon>Bacteria</taxon>
        <taxon>Pseudomonadati</taxon>
        <taxon>Planctomycetota</taxon>
        <taxon>Planctomycetia</taxon>
        <taxon>Planctomycetales</taxon>
        <taxon>Planctomycetaceae</taxon>
        <taxon>Rubinisphaera</taxon>
    </lineage>
</organism>
<gene>
    <name evidence="7" type="ordered locus">Plabr_0859</name>
</gene>
<feature type="binding site" evidence="6">
    <location>
        <begin position="103"/>
        <end position="110"/>
    </location>
    <ligand>
        <name>ATP</name>
        <dbReference type="ChEBI" id="CHEBI:30616"/>
    </ligand>
</feature>
<evidence type="ECO:0000256" key="4">
    <source>
        <dbReference type="ARBA" id="ARBA00023004"/>
    </source>
</evidence>
<dbReference type="Gene3D" id="3.40.50.300">
    <property type="entry name" value="P-loop containing nucleotide triphosphate hydrolases"/>
    <property type="match status" value="1"/>
</dbReference>
<dbReference type="HOGENOM" id="CLU_024839_0_0_0"/>
<keyword evidence="8" id="KW-1185">Reference proteome</keyword>
<dbReference type="InterPro" id="IPR019591">
    <property type="entry name" value="Mrp/NBP35_ATP-bd"/>
</dbReference>
<keyword evidence="6" id="KW-0378">Hydrolase</keyword>
<evidence type="ECO:0000313" key="7">
    <source>
        <dbReference type="EMBL" id="ADY58482.1"/>
    </source>
</evidence>
<dbReference type="HAMAP" id="MF_02040">
    <property type="entry name" value="Mrp_NBP35"/>
    <property type="match status" value="1"/>
</dbReference>
<protein>
    <recommendedName>
        <fullName evidence="6">Iron-sulfur cluster carrier protein</fullName>
    </recommendedName>
</protein>
<dbReference type="CDD" id="cd02037">
    <property type="entry name" value="Mrp_NBP35"/>
    <property type="match status" value="1"/>
</dbReference>
<comment type="similarity">
    <text evidence="6">Belongs to the Mrp/NBP35 ATP-binding proteins family.</text>
</comment>
<evidence type="ECO:0000313" key="8">
    <source>
        <dbReference type="Proteomes" id="UP000006860"/>
    </source>
</evidence>
<dbReference type="EMBL" id="CP002546">
    <property type="protein sequence ID" value="ADY58482.1"/>
    <property type="molecule type" value="Genomic_DNA"/>
</dbReference>